<keyword evidence="1" id="KW-1133">Transmembrane helix</keyword>
<proteinExistence type="predicted"/>
<dbReference type="GeneID" id="42779435"/>
<keyword evidence="1" id="KW-0812">Transmembrane</keyword>
<organism evidence="3 4">
    <name type="scientific">Acidianus ambivalens</name>
    <name type="common">Desulfurolobus ambivalens</name>
    <dbReference type="NCBI Taxonomy" id="2283"/>
    <lineage>
        <taxon>Archaea</taxon>
        <taxon>Thermoproteota</taxon>
        <taxon>Thermoprotei</taxon>
        <taxon>Sulfolobales</taxon>
        <taxon>Sulfolobaceae</taxon>
        <taxon>Acidianus</taxon>
    </lineage>
</organism>
<evidence type="ECO:0000313" key="5">
    <source>
        <dbReference type="Proteomes" id="UP000474054"/>
    </source>
</evidence>
<sequence>MIPILLPLIIASLTPHSSLIYAVQVDVNNTIYSFTYNFTVICVKNNTIEFNLTIIGNNYYNVMQYNVDEDDPYPLPINCVAFNTTNLEFIGNTTLNGNLTKEFSGIFNALGKYRVPVTVYFHDGILQQLNGTYNGVSVYVSREYPTIISTTPSSESLSNYVTLIIFIVVLIIAIFVLIKIGKI</sequence>
<dbReference type="AlphaFoldDB" id="A0A650CV42"/>
<protein>
    <submittedName>
        <fullName evidence="3">Uncharacterized protein</fullName>
    </submittedName>
</protein>
<accession>A0A650CV42</accession>
<dbReference type="EMBL" id="CP045482">
    <property type="protein sequence ID" value="QGR21741.1"/>
    <property type="molecule type" value="Genomic_DNA"/>
</dbReference>
<keyword evidence="1" id="KW-0472">Membrane</keyword>
<dbReference type="Proteomes" id="UP000426328">
    <property type="component" value="Chromosome"/>
</dbReference>
<evidence type="ECO:0000256" key="1">
    <source>
        <dbReference type="SAM" id="Phobius"/>
    </source>
</evidence>
<dbReference type="EMBL" id="WHYS01000002">
    <property type="protein sequence ID" value="MQL55682.1"/>
    <property type="molecule type" value="Genomic_DNA"/>
</dbReference>
<reference evidence="3 4" key="2">
    <citation type="submission" date="2019-10" db="EMBL/GenBank/DDBJ databases">
        <title>Genome Sequences from Six Type Strain Members of the Archaeal Family Sulfolobaceae: Acidianus ambivalens, Acidianus infernus, Metallosphaera prunae, Stygiolobus azoricus, Sulfolobus metallicus, and Sulfurisphaera ohwakuensis.</title>
        <authorList>
            <person name="Counts J.A."/>
            <person name="Kelly R.M."/>
        </authorList>
    </citation>
    <scope>NUCLEOTIDE SEQUENCE [LARGE SCALE GENOMIC DNA]</scope>
    <source>
        <strain evidence="3 4">LEI 10</strain>
    </source>
</reference>
<feature type="transmembrane region" description="Helical" evidence="1">
    <location>
        <begin position="157"/>
        <end position="178"/>
    </location>
</feature>
<evidence type="ECO:0000313" key="3">
    <source>
        <dbReference type="EMBL" id="QGR21741.1"/>
    </source>
</evidence>
<dbReference type="RefSeq" id="WP_152941726.1">
    <property type="nucleotide sequence ID" value="NZ_CP045482.1"/>
</dbReference>
<evidence type="ECO:0000313" key="2">
    <source>
        <dbReference type="EMBL" id="MQL55682.1"/>
    </source>
</evidence>
<name>A0A650CV42_ACIAM</name>
<reference evidence="2 5" key="1">
    <citation type="submission" date="2019-10" db="EMBL/GenBank/DDBJ databases">
        <title>Comparative genomics of sulfur disproportionating microorganisms.</title>
        <authorList>
            <person name="Ward L.M."/>
            <person name="Bertran E."/>
            <person name="Johnston D."/>
        </authorList>
    </citation>
    <scope>NUCLEOTIDE SEQUENCE [LARGE SCALE GENOMIC DNA]</scope>
    <source>
        <strain evidence="2 5">DSM 3772</strain>
    </source>
</reference>
<gene>
    <name evidence="3" type="ORF">D1866_06815</name>
    <name evidence="2" type="ORF">GFB69_08005</name>
</gene>
<evidence type="ECO:0000313" key="4">
    <source>
        <dbReference type="Proteomes" id="UP000426328"/>
    </source>
</evidence>
<dbReference type="Proteomes" id="UP000474054">
    <property type="component" value="Unassembled WGS sequence"/>
</dbReference>
<dbReference type="KEGG" id="aamb:D1866_06815"/>
<keyword evidence="4" id="KW-1185">Reference proteome</keyword>